<comment type="caution">
    <text evidence="3">The sequence shown here is derived from an EMBL/GenBank/DDBJ whole genome shotgun (WGS) entry which is preliminary data.</text>
</comment>
<feature type="compositionally biased region" description="Polar residues" evidence="1">
    <location>
        <begin position="251"/>
        <end position="268"/>
    </location>
</feature>
<feature type="compositionally biased region" description="Polar residues" evidence="1">
    <location>
        <begin position="287"/>
        <end position="296"/>
    </location>
</feature>
<dbReference type="Pfam" id="PF02602">
    <property type="entry name" value="HEM4"/>
    <property type="match status" value="1"/>
</dbReference>
<dbReference type="PANTHER" id="PTHR38043:SF1">
    <property type="entry name" value="PROTEIN HEMX"/>
    <property type="match status" value="1"/>
</dbReference>
<dbReference type="CDD" id="cd06578">
    <property type="entry name" value="HemD"/>
    <property type="match status" value="1"/>
</dbReference>
<evidence type="ECO:0000256" key="1">
    <source>
        <dbReference type="SAM" id="MobiDB-lite"/>
    </source>
</evidence>
<reference evidence="3" key="1">
    <citation type="journal article" date="2020" name="mSystems">
        <title>Genome- and Community-Level Interaction Insights into Carbon Utilization and Element Cycling Functions of Hydrothermarchaeota in Hydrothermal Sediment.</title>
        <authorList>
            <person name="Zhou Z."/>
            <person name="Liu Y."/>
            <person name="Xu W."/>
            <person name="Pan J."/>
            <person name="Luo Z.H."/>
            <person name="Li M."/>
        </authorList>
    </citation>
    <scope>NUCLEOTIDE SEQUENCE [LARGE SCALE GENOMIC DNA]</scope>
    <source>
        <strain evidence="3">HyVt-346</strain>
    </source>
</reference>
<dbReference type="PANTHER" id="PTHR38043">
    <property type="entry name" value="PROTEIN HEMX"/>
    <property type="match status" value="1"/>
</dbReference>
<dbReference type="GO" id="GO:0033014">
    <property type="term" value="P:tetrapyrrole biosynthetic process"/>
    <property type="evidence" value="ECO:0007669"/>
    <property type="project" value="InterPro"/>
</dbReference>
<name>A0A7V1D056_9GAMM</name>
<gene>
    <name evidence="3" type="ORF">ENH88_13560</name>
</gene>
<protein>
    <submittedName>
        <fullName evidence="3">Uroporphyrinogen-III synthase</fullName>
    </submittedName>
</protein>
<dbReference type="SUPFAM" id="SSF69618">
    <property type="entry name" value="HemD-like"/>
    <property type="match status" value="1"/>
</dbReference>
<feature type="domain" description="Tetrapyrrole biosynthesis uroporphyrinogen III synthase" evidence="2">
    <location>
        <begin position="15"/>
        <end position="221"/>
    </location>
</feature>
<evidence type="ECO:0000259" key="2">
    <source>
        <dbReference type="Pfam" id="PF02602"/>
    </source>
</evidence>
<dbReference type="RefSeq" id="WP_304182846.1">
    <property type="nucleotide sequence ID" value="NZ_DRGM01000143.1"/>
</dbReference>
<dbReference type="EMBL" id="DRGM01000143">
    <property type="protein sequence ID" value="HEA17444.1"/>
    <property type="molecule type" value="Genomic_DNA"/>
</dbReference>
<evidence type="ECO:0000313" key="3">
    <source>
        <dbReference type="EMBL" id="HEA17444.1"/>
    </source>
</evidence>
<dbReference type="InterPro" id="IPR007470">
    <property type="entry name" value="HemX"/>
</dbReference>
<dbReference type="Pfam" id="PF04375">
    <property type="entry name" value="HemX"/>
    <property type="match status" value="1"/>
</dbReference>
<proteinExistence type="predicted"/>
<organism evidence="3">
    <name type="scientific">Pseudoalteromonas prydzensis</name>
    <dbReference type="NCBI Taxonomy" id="182141"/>
    <lineage>
        <taxon>Bacteria</taxon>
        <taxon>Pseudomonadati</taxon>
        <taxon>Pseudomonadota</taxon>
        <taxon>Gammaproteobacteria</taxon>
        <taxon>Alteromonadales</taxon>
        <taxon>Pseudoalteromonadaceae</taxon>
        <taxon>Pseudoalteromonas</taxon>
    </lineage>
</organism>
<dbReference type="Gene3D" id="3.40.50.10090">
    <property type="match status" value="2"/>
</dbReference>
<sequence>MSQILITRPHGKGADLAEQLSQGGYQATLFPVLKIDYFTPDNTQLSPLLNADKIIFISQDAVKALLALKPDINIKAQFYAVGEQTAEAIWQAFGVRAAVPKQHDSEGLLALKSLQQIDGQNIVLVKGKDGRATIAKNLKQRGAFLNNLVVYQRGPVEGNATDWIDHWQSLDVKGIVITSNAAVDAIFRELGAKQLEWIRRCQFYVASARISEHLAAQQIDSANIHIAAGASDSAMFTCISEGNIMSEDTKPTSQLADTKATQSSSTKANAKVADSPSATKKDFAMNQKPNPTNKQKVSKTGSLALLISLIVAAGVGYQFYQKLNTQQQENLLVNQLSADNQLLSKELQAVKVAQQTLQQALFNSEQKVTAALAASEAETQQQLESALQRAEQQTYSLNPQEVTSLQRMAEFKLWAEKDYQGATAVLSRLDALLAEHPGTGAIRQAIHQDLQALSIVKSVPVEAIYLQLHGVLGQVDKLTFNAVALPQEVEQEEQHALSENVSDWQQNLANTWHQMMDGFIKIRQREDVAIEALLTEQERHLIKQRLSLYLSQAQDALLTKQASVYFTALNQASELVNDYFKQDDPQTQSVLKALAALNKESLNFNPEITLKSTEQVKEWAQ</sequence>
<accession>A0A7V1D056</accession>
<dbReference type="Proteomes" id="UP000886188">
    <property type="component" value="Unassembled WGS sequence"/>
</dbReference>
<dbReference type="GO" id="GO:0004852">
    <property type="term" value="F:uroporphyrinogen-III synthase activity"/>
    <property type="evidence" value="ECO:0007669"/>
    <property type="project" value="InterPro"/>
</dbReference>
<dbReference type="InterPro" id="IPR036108">
    <property type="entry name" value="4pyrrol_syn_uPrphyn_synt_sf"/>
</dbReference>
<dbReference type="AlphaFoldDB" id="A0A7V1D056"/>
<dbReference type="InterPro" id="IPR003754">
    <property type="entry name" value="4pyrrol_synth_uPrphyn_synth"/>
</dbReference>
<feature type="region of interest" description="Disordered" evidence="1">
    <location>
        <begin position="247"/>
        <end position="296"/>
    </location>
</feature>